<reference evidence="1 2" key="1">
    <citation type="submission" date="2019-04" db="EMBL/GenBank/DDBJ databases">
        <title>Genome sequencing of Clostridium botulinum Groups I-IV and Clostridium butyricum.</title>
        <authorList>
            <person name="Brunt J."/>
            <person name="Van Vliet A.H.M."/>
            <person name="Stringer S.C."/>
            <person name="Carter A.T."/>
            <person name="Peck M.W."/>
        </authorList>
    </citation>
    <scope>NUCLEOTIDE SEQUENCE [LARGE SCALE GENOMIC DNA]</scope>
    <source>
        <strain evidence="1 2">Colworth BL30</strain>
    </source>
</reference>
<dbReference type="EMBL" id="SWQE01000017">
    <property type="protein sequence ID" value="NFJ10627.1"/>
    <property type="molecule type" value="Genomic_DNA"/>
</dbReference>
<accession>A0A6B4AAH0</accession>
<organism evidence="1 2">
    <name type="scientific">Clostridium botulinum</name>
    <dbReference type="NCBI Taxonomy" id="1491"/>
    <lineage>
        <taxon>Bacteria</taxon>
        <taxon>Bacillati</taxon>
        <taxon>Bacillota</taxon>
        <taxon>Clostridia</taxon>
        <taxon>Eubacteriales</taxon>
        <taxon>Clostridiaceae</taxon>
        <taxon>Clostridium</taxon>
    </lineage>
</organism>
<dbReference type="AlphaFoldDB" id="A0A6B4AAH0"/>
<name>A0A6B4AAH0_CLOBO</name>
<sequence length="60" mass="6971">MEEKRICPKCTGTMLKGIHEDCKTVFEPMRSGKVVDIYKYVCLSCGFVEEYADIEKFNKE</sequence>
<protein>
    <submittedName>
        <fullName evidence="1">Uncharacterized protein</fullName>
    </submittedName>
</protein>
<dbReference type="RefSeq" id="WP_012342305.1">
    <property type="nucleotide sequence ID" value="NZ_CP013845.1"/>
</dbReference>
<evidence type="ECO:0000313" key="1">
    <source>
        <dbReference type="EMBL" id="NFJ10627.1"/>
    </source>
</evidence>
<dbReference type="Proteomes" id="UP000480039">
    <property type="component" value="Unassembled WGS sequence"/>
</dbReference>
<evidence type="ECO:0000313" key="2">
    <source>
        <dbReference type="Proteomes" id="UP000480039"/>
    </source>
</evidence>
<comment type="caution">
    <text evidence="1">The sequence shown here is derived from an EMBL/GenBank/DDBJ whole genome shotgun (WGS) entry which is preliminary data.</text>
</comment>
<proteinExistence type="predicted"/>
<gene>
    <name evidence="1" type="ORF">FC871_19645</name>
</gene>